<name>I4YKH8_9HYPH</name>
<evidence type="ECO:0000259" key="4">
    <source>
        <dbReference type="PROSITE" id="PS50075"/>
    </source>
</evidence>
<evidence type="ECO:0000256" key="3">
    <source>
        <dbReference type="SAM" id="MobiDB-lite"/>
    </source>
</evidence>
<dbReference type="Gene3D" id="3.30.300.30">
    <property type="match status" value="1"/>
</dbReference>
<dbReference type="InterPro" id="IPR009081">
    <property type="entry name" value="PP-bd_ACP"/>
</dbReference>
<evidence type="ECO:0000256" key="2">
    <source>
        <dbReference type="ARBA" id="ARBA00022598"/>
    </source>
</evidence>
<evidence type="ECO:0000313" key="5">
    <source>
        <dbReference type="EMBL" id="EIM24470.1"/>
    </source>
</evidence>
<dbReference type="InterPro" id="IPR029058">
    <property type="entry name" value="AB_hydrolase_fold"/>
</dbReference>
<dbReference type="Proteomes" id="UP000003947">
    <property type="component" value="Unassembled WGS sequence"/>
</dbReference>
<dbReference type="EMBL" id="JH660647">
    <property type="protein sequence ID" value="EIM24470.1"/>
    <property type="molecule type" value="Genomic_DNA"/>
</dbReference>
<dbReference type="PROSITE" id="PS50075">
    <property type="entry name" value="CARRIER"/>
    <property type="match status" value="1"/>
</dbReference>
<dbReference type="InterPro" id="IPR000873">
    <property type="entry name" value="AMP-dep_synth/lig_dom"/>
</dbReference>
<dbReference type="Gene3D" id="3.40.50.12780">
    <property type="entry name" value="N-terminal domain of ligase-like"/>
    <property type="match status" value="1"/>
</dbReference>
<dbReference type="PANTHER" id="PTHR43201">
    <property type="entry name" value="ACYL-COA SYNTHETASE"/>
    <property type="match status" value="1"/>
</dbReference>
<evidence type="ECO:0000313" key="6">
    <source>
        <dbReference type="Proteomes" id="UP000003947"/>
    </source>
</evidence>
<dbReference type="Pfam" id="PF00550">
    <property type="entry name" value="PP-binding"/>
    <property type="match status" value="1"/>
</dbReference>
<protein>
    <submittedName>
        <fullName evidence="5">Acyl-CoA synthetase (AMP-forming)/AMP-acid ligase II</fullName>
    </submittedName>
</protein>
<feature type="domain" description="Carrier" evidence="4">
    <location>
        <begin position="543"/>
        <end position="618"/>
    </location>
</feature>
<dbReference type="STRING" id="864069.MicloDRAFT_00051820"/>
<proteinExistence type="inferred from homology"/>
<dbReference type="InterPro" id="IPR025110">
    <property type="entry name" value="AMP-bd_C"/>
</dbReference>
<dbReference type="Gene3D" id="1.10.1200.10">
    <property type="entry name" value="ACP-like"/>
    <property type="match status" value="1"/>
</dbReference>
<dbReference type="PATRIC" id="fig|864069.3.peg.5577"/>
<dbReference type="Pfam" id="PF00501">
    <property type="entry name" value="AMP-binding"/>
    <property type="match status" value="1"/>
</dbReference>
<dbReference type="InterPro" id="IPR045851">
    <property type="entry name" value="AMP-bd_C_sf"/>
</dbReference>
<dbReference type="Pfam" id="PF00975">
    <property type="entry name" value="Thioesterase"/>
    <property type="match status" value="1"/>
</dbReference>
<evidence type="ECO:0000256" key="1">
    <source>
        <dbReference type="ARBA" id="ARBA00006432"/>
    </source>
</evidence>
<sequence length="877" mass="95498">MLLENKKLVRLNDTAGDLPTAEKGVGVQATLGQVIGRNALRFPRQPAIVSPAFAPLAYQDLQLQLDGIRGQLRHAGFDCRARIAVLMPNGPEAILAIVGVACCCTAVPIDPRLSPVEMDQRFDMLRPDALLVMRGAFPEARRIAERRRLTLVEAVPIAPGRLGLSMAVQGTADPVLDEEPDPSSPAFILQTSGTIAEPKLIPFSHANMLAAAERLKTWFLLTPQDRCLSVSPPYYSHGLKVTIFTPLLTGGSIAIPSNAAAVDLTEWFDALRPTWYSAGPTLHNAVLDKARALADVQAMHTLRMVVSGGAPLPGAVRDELQRTLSVPVLEHYGSSEAAQMASNRPPPGPSRPGSCGQPWPGTLMIAGEDGRPLPAGDQGEIWVRGPTVMAGYLDAPDLNRSAFADGWLRTGDLGSLDEDGYLFLHGRLNELINRGGEKIAPAEIDAALLRHPAVAEAAAFAVPHPRLDEDVAAAVVLHPGAEALPADLRQFLQSELASFKIPRRIHILDQLPKGSTGKVQRRRLKDMLDAPHEPAERLSVTTEGPRDLRAELLLMWRRLLKSEALSDHDDFFESGGDSLLAMEMLLEVERLIGHPVPETVMIGAETIHQLVPRIVEQVALPTTPVHQFHTEGDRPPLYFFHGELSGGTGMRRMVQLLGPDQPITAVDPHGMNGEPIPATIEAMAADRLPLLLEKQTSGSYFLGGYCNGALTAFETARLLVAAGRKVEMVAMIDPPTISARPTTRAMLKLLKPILSGYRLAQIYDQLARLERILRMSPGEVFAKTYERIGPDKRSQSVSRWHPYTIAMARYRPAPFDVPVVFFSAGHNGHAWRGLCPKLEVIEMPGGHNNCLTAGAEILVKHLRQRIDLIGRGMVPQK</sequence>
<keyword evidence="2 5" id="KW-0436">Ligase</keyword>
<organism evidence="5 6">
    <name type="scientific">Microvirga lotononidis</name>
    <dbReference type="NCBI Taxonomy" id="864069"/>
    <lineage>
        <taxon>Bacteria</taxon>
        <taxon>Pseudomonadati</taxon>
        <taxon>Pseudomonadota</taxon>
        <taxon>Alphaproteobacteria</taxon>
        <taxon>Hyphomicrobiales</taxon>
        <taxon>Methylobacteriaceae</taxon>
        <taxon>Microvirga</taxon>
    </lineage>
</organism>
<dbReference type="GO" id="GO:0031956">
    <property type="term" value="F:medium-chain fatty acid-CoA ligase activity"/>
    <property type="evidence" value="ECO:0007669"/>
    <property type="project" value="TreeGrafter"/>
</dbReference>
<dbReference type="SUPFAM" id="SSF47336">
    <property type="entry name" value="ACP-like"/>
    <property type="match status" value="1"/>
</dbReference>
<accession>I4YKH8</accession>
<dbReference type="AlphaFoldDB" id="I4YKH8"/>
<dbReference type="Gene3D" id="3.40.50.1820">
    <property type="entry name" value="alpha/beta hydrolase"/>
    <property type="match status" value="1"/>
</dbReference>
<dbReference type="eggNOG" id="COG0318">
    <property type="taxonomic scope" value="Bacteria"/>
</dbReference>
<dbReference type="InterPro" id="IPR036736">
    <property type="entry name" value="ACP-like_sf"/>
</dbReference>
<dbReference type="PANTHER" id="PTHR43201:SF5">
    <property type="entry name" value="MEDIUM-CHAIN ACYL-COA LIGASE ACSF2, MITOCHONDRIAL"/>
    <property type="match status" value="1"/>
</dbReference>
<dbReference type="Pfam" id="PF13193">
    <property type="entry name" value="AMP-binding_C"/>
    <property type="match status" value="1"/>
</dbReference>
<reference evidence="5 6" key="1">
    <citation type="submission" date="2012-02" db="EMBL/GenBank/DDBJ databases">
        <title>Improved High-Quality Draft sequence of Microvirga sp. WSM3557.</title>
        <authorList>
            <consortium name="US DOE Joint Genome Institute"/>
            <person name="Lucas S."/>
            <person name="Han J."/>
            <person name="Lapidus A."/>
            <person name="Cheng J.-F."/>
            <person name="Goodwin L."/>
            <person name="Pitluck S."/>
            <person name="Peters L."/>
            <person name="Zhang X."/>
            <person name="Detter J.C."/>
            <person name="Han C."/>
            <person name="Tapia R."/>
            <person name="Land M."/>
            <person name="Hauser L."/>
            <person name="Kyrpides N."/>
            <person name="Ivanova N."/>
            <person name="Pagani I."/>
            <person name="Brau L."/>
            <person name="Yates R."/>
            <person name="O'Hara G."/>
            <person name="Rui T."/>
            <person name="Howieson J."/>
            <person name="Reeve W."/>
            <person name="Woyke T."/>
        </authorList>
    </citation>
    <scope>NUCLEOTIDE SEQUENCE [LARGE SCALE GENOMIC DNA]</scope>
    <source>
        <strain evidence="5 6">WSM3557</strain>
    </source>
</reference>
<feature type="region of interest" description="Disordered" evidence="3">
    <location>
        <begin position="336"/>
        <end position="361"/>
    </location>
</feature>
<keyword evidence="6" id="KW-1185">Reference proteome</keyword>
<comment type="similarity">
    <text evidence="1">Belongs to the ATP-dependent AMP-binding enzyme family.</text>
</comment>
<dbReference type="HOGENOM" id="CLU_319308_0_0_5"/>
<dbReference type="InterPro" id="IPR001031">
    <property type="entry name" value="Thioesterase"/>
</dbReference>
<gene>
    <name evidence="5" type="ORF">MicloDRAFT_00051820</name>
</gene>
<dbReference type="SUPFAM" id="SSF53474">
    <property type="entry name" value="alpha/beta-Hydrolases"/>
    <property type="match status" value="1"/>
</dbReference>
<dbReference type="GO" id="GO:0006631">
    <property type="term" value="P:fatty acid metabolic process"/>
    <property type="evidence" value="ECO:0007669"/>
    <property type="project" value="TreeGrafter"/>
</dbReference>
<dbReference type="InterPro" id="IPR042099">
    <property type="entry name" value="ANL_N_sf"/>
</dbReference>
<dbReference type="SUPFAM" id="SSF56801">
    <property type="entry name" value="Acetyl-CoA synthetase-like"/>
    <property type="match status" value="1"/>
</dbReference>